<comment type="subcellular location">
    <subcellularLocation>
        <location evidence="1">Membrane</location>
        <topology evidence="1">Multi-pass membrane protein</topology>
    </subcellularLocation>
</comment>
<dbReference type="SUPFAM" id="SSF103481">
    <property type="entry name" value="Multidrug resistance efflux transporter EmrE"/>
    <property type="match status" value="2"/>
</dbReference>
<dbReference type="InterPro" id="IPR000620">
    <property type="entry name" value="EamA_dom"/>
</dbReference>
<accession>A0A4P9ULJ1</accession>
<dbReference type="PANTHER" id="PTHR32322:SF2">
    <property type="entry name" value="EAMA DOMAIN-CONTAINING PROTEIN"/>
    <property type="match status" value="1"/>
</dbReference>
<dbReference type="OrthoDB" id="9776210at2"/>
<dbReference type="RefSeq" id="WP_017841029.1">
    <property type="nucleotide sequence ID" value="NZ_CP035467.1"/>
</dbReference>
<dbReference type="GO" id="GO:0016020">
    <property type="term" value="C:membrane"/>
    <property type="evidence" value="ECO:0007669"/>
    <property type="project" value="UniProtKB-SubCell"/>
</dbReference>
<keyword evidence="5 6" id="KW-0472">Membrane</keyword>
<feature type="transmembrane region" description="Helical" evidence="6">
    <location>
        <begin position="207"/>
        <end position="230"/>
    </location>
</feature>
<evidence type="ECO:0000256" key="5">
    <source>
        <dbReference type="ARBA" id="ARBA00023136"/>
    </source>
</evidence>
<feature type="transmembrane region" description="Helical" evidence="6">
    <location>
        <begin position="90"/>
        <end position="111"/>
    </location>
</feature>
<dbReference type="AlphaFoldDB" id="A0A4P9ULJ1"/>
<reference evidence="9" key="1">
    <citation type="journal article" date="2019" name="J. Bacteriol.">
        <title>A Mutagenic Screen Identifies a TonB-Dependent Receptor Required for the Lanthanide Metal Switch in the Type I Methanotroph 'Methylotuvimicrobium buryatense' 5GB1C.</title>
        <authorList>
            <person name="Groom J.D."/>
            <person name="Ford S.M."/>
            <person name="Pesesky M.W."/>
            <person name="Lidstrom M.E."/>
        </authorList>
    </citation>
    <scope>NUCLEOTIDE SEQUENCE [LARGE SCALE GENOMIC DNA]</scope>
    <source>
        <strain evidence="9">5GB1C</strain>
    </source>
</reference>
<dbReference type="PANTHER" id="PTHR32322">
    <property type="entry name" value="INNER MEMBRANE TRANSPORTER"/>
    <property type="match status" value="1"/>
</dbReference>
<feature type="domain" description="EamA" evidence="7">
    <location>
        <begin position="147"/>
        <end position="280"/>
    </location>
</feature>
<evidence type="ECO:0000256" key="6">
    <source>
        <dbReference type="SAM" id="Phobius"/>
    </source>
</evidence>
<feature type="domain" description="EamA" evidence="7">
    <location>
        <begin position="4"/>
        <end position="135"/>
    </location>
</feature>
<evidence type="ECO:0000313" key="9">
    <source>
        <dbReference type="Proteomes" id="UP000305881"/>
    </source>
</evidence>
<evidence type="ECO:0000256" key="3">
    <source>
        <dbReference type="ARBA" id="ARBA00022692"/>
    </source>
</evidence>
<dbReference type="Pfam" id="PF00892">
    <property type="entry name" value="EamA"/>
    <property type="match status" value="2"/>
</dbReference>
<keyword evidence="3 6" id="KW-0812">Transmembrane</keyword>
<evidence type="ECO:0000259" key="7">
    <source>
        <dbReference type="Pfam" id="PF00892"/>
    </source>
</evidence>
<proteinExistence type="inferred from homology"/>
<feature type="transmembrane region" description="Helical" evidence="6">
    <location>
        <begin position="173"/>
        <end position="195"/>
    </location>
</feature>
<dbReference type="InterPro" id="IPR037185">
    <property type="entry name" value="EmrE-like"/>
</dbReference>
<protein>
    <submittedName>
        <fullName evidence="8">DMT family transporter</fullName>
    </submittedName>
</protein>
<keyword evidence="9" id="KW-1185">Reference proteome</keyword>
<sequence>MRIFLAFCLIIVLWSTTPLAIKWSGEGPGFLFGVAARMVIGLACLLPFVLFARRKFPVDRKAWLTYFAVALQIYGAMLSVYWAAQFIPSGWISVIFGLTPMLTAFMSALWLNERSLGLLQLIAYGLGLAGLLVMFGTAMDISRDAAMGIGGVTLASFLQSASSVLVKRIGAALPSVTQVTGGLLVAVPLYLITWYRGDGVWPDIIPVQSLLSIVYLGVVATTIGFALYYYVLIHVPATKVALITLVTPVMSLLIGNAVNREPLNEKVLIGAGLIMGALLLHQYSGLFRRKEKNKTAIRRA</sequence>
<feature type="transmembrane region" description="Helical" evidence="6">
    <location>
        <begin position="145"/>
        <end position="166"/>
    </location>
</feature>
<feature type="transmembrane region" description="Helical" evidence="6">
    <location>
        <begin position="63"/>
        <end position="84"/>
    </location>
</feature>
<evidence type="ECO:0000256" key="4">
    <source>
        <dbReference type="ARBA" id="ARBA00022989"/>
    </source>
</evidence>
<comment type="similarity">
    <text evidence="2">Belongs to the EamA transporter family.</text>
</comment>
<organism evidence="8 9">
    <name type="scientific">Methylotuvimicrobium buryatense</name>
    <name type="common">Methylomicrobium buryatense</name>
    <dbReference type="NCBI Taxonomy" id="95641"/>
    <lineage>
        <taxon>Bacteria</taxon>
        <taxon>Pseudomonadati</taxon>
        <taxon>Pseudomonadota</taxon>
        <taxon>Gammaproteobacteria</taxon>
        <taxon>Methylococcales</taxon>
        <taxon>Methylococcaceae</taxon>
        <taxon>Methylotuvimicrobium</taxon>
    </lineage>
</organism>
<feature type="transmembrane region" description="Helical" evidence="6">
    <location>
        <begin position="267"/>
        <end position="287"/>
    </location>
</feature>
<dbReference type="Proteomes" id="UP000305881">
    <property type="component" value="Chromosome"/>
</dbReference>
<gene>
    <name evidence="8" type="ORF">EQU24_02415</name>
</gene>
<feature type="transmembrane region" description="Helical" evidence="6">
    <location>
        <begin position="118"/>
        <end position="139"/>
    </location>
</feature>
<name>A0A4P9ULJ1_METBY</name>
<evidence type="ECO:0000256" key="1">
    <source>
        <dbReference type="ARBA" id="ARBA00004141"/>
    </source>
</evidence>
<feature type="transmembrane region" description="Helical" evidence="6">
    <location>
        <begin position="237"/>
        <end position="255"/>
    </location>
</feature>
<keyword evidence="4 6" id="KW-1133">Transmembrane helix</keyword>
<dbReference type="STRING" id="675511.GCA_000341735_02521"/>
<evidence type="ECO:0000313" key="8">
    <source>
        <dbReference type="EMBL" id="QCW81233.1"/>
    </source>
</evidence>
<dbReference type="EMBL" id="CP035467">
    <property type="protein sequence ID" value="QCW81233.1"/>
    <property type="molecule type" value="Genomic_DNA"/>
</dbReference>
<dbReference type="KEGG" id="mbur:EQU24_02415"/>
<feature type="transmembrane region" description="Helical" evidence="6">
    <location>
        <begin position="30"/>
        <end position="51"/>
    </location>
</feature>
<dbReference type="InterPro" id="IPR050638">
    <property type="entry name" value="AA-Vitamin_Transporters"/>
</dbReference>
<evidence type="ECO:0000256" key="2">
    <source>
        <dbReference type="ARBA" id="ARBA00007362"/>
    </source>
</evidence>